<evidence type="ECO:0000313" key="1">
    <source>
        <dbReference type="EMBL" id="QHT04274.1"/>
    </source>
</evidence>
<organism evidence="1">
    <name type="scientific">viral metagenome</name>
    <dbReference type="NCBI Taxonomy" id="1070528"/>
    <lineage>
        <taxon>unclassified sequences</taxon>
        <taxon>metagenomes</taxon>
        <taxon>organismal metagenomes</taxon>
    </lineage>
</organism>
<evidence type="ECO:0008006" key="2">
    <source>
        <dbReference type="Google" id="ProtNLM"/>
    </source>
</evidence>
<dbReference type="EMBL" id="MN739425">
    <property type="protein sequence ID" value="QHT04274.1"/>
    <property type="molecule type" value="Genomic_DNA"/>
</dbReference>
<protein>
    <recommendedName>
        <fullName evidence="2">mRNA capping enzyme adenylation domain-containing protein</fullName>
    </recommendedName>
</protein>
<proteinExistence type="predicted"/>
<sequence length="311" mass="36905">MNLNHHNQSHLLKRLPELKLPYDNIHKKVFSDLYVIIPKGKKHIVWFTYFQDKRVCIFIEVVLGGQKQIKEMFIVPQSFEKKLVLGTLFFGTVFNIDNKKYFSIENIHYYKGKNIENNNEEYKLLLVKNILANELKSCFLTNKGICMAMPIIESNFENCIEISKILPYSIYSIQNRNLHSKNSNYSSTLFKQFDNELKERIFLVKPQIQNDLYDLYYYVNNTLEIFDIAYIPDFKTSTLMNNIFRTIKENINLDALEESDDEEEFENINEDKFVNLNKCVKMECIFNKKFNKYVPIKIAENGKVCNNRDLK</sequence>
<dbReference type="AlphaFoldDB" id="A0A6C0CKV7"/>
<accession>A0A6C0CKV7</accession>
<reference evidence="1" key="1">
    <citation type="journal article" date="2020" name="Nature">
        <title>Giant virus diversity and host interactions through global metagenomics.</title>
        <authorList>
            <person name="Schulz F."/>
            <person name="Roux S."/>
            <person name="Paez-Espino D."/>
            <person name="Jungbluth S."/>
            <person name="Walsh D.A."/>
            <person name="Denef V.J."/>
            <person name="McMahon K.D."/>
            <person name="Konstantinidis K.T."/>
            <person name="Eloe-Fadrosh E.A."/>
            <person name="Kyrpides N.C."/>
            <person name="Woyke T."/>
        </authorList>
    </citation>
    <scope>NUCLEOTIDE SEQUENCE</scope>
    <source>
        <strain evidence="1">GVMAG-M-3300021185-45</strain>
    </source>
</reference>
<name>A0A6C0CKV7_9ZZZZ</name>